<evidence type="ECO:0000313" key="4">
    <source>
        <dbReference type="EMBL" id="CAD8118652.1"/>
    </source>
</evidence>
<dbReference type="PROSITE" id="PS50011">
    <property type="entry name" value="PROTEIN_KINASE_DOM"/>
    <property type="match status" value="1"/>
</dbReference>
<dbReference type="EMBL" id="CAJJDN010000118">
    <property type="protein sequence ID" value="CAD8118652.1"/>
    <property type="molecule type" value="Genomic_DNA"/>
</dbReference>
<dbReference type="GO" id="GO:0005524">
    <property type="term" value="F:ATP binding"/>
    <property type="evidence" value="ECO:0007669"/>
    <property type="project" value="InterPro"/>
</dbReference>
<feature type="domain" description="Protein kinase" evidence="3">
    <location>
        <begin position="8"/>
        <end position="275"/>
    </location>
</feature>
<dbReference type="CDD" id="cd14016">
    <property type="entry name" value="STKc_CK1"/>
    <property type="match status" value="1"/>
</dbReference>
<dbReference type="Pfam" id="PF00069">
    <property type="entry name" value="Pkinase"/>
    <property type="match status" value="1"/>
</dbReference>
<dbReference type="InterPro" id="IPR008271">
    <property type="entry name" value="Ser/Thr_kinase_AS"/>
</dbReference>
<dbReference type="GO" id="GO:0004674">
    <property type="term" value="F:protein serine/threonine kinase activity"/>
    <property type="evidence" value="ECO:0007669"/>
    <property type="project" value="UniProtKB-EC"/>
</dbReference>
<dbReference type="InterPro" id="IPR050235">
    <property type="entry name" value="CK1_Ser-Thr_kinase"/>
</dbReference>
<dbReference type="SMART" id="SM00220">
    <property type="entry name" value="S_TKc"/>
    <property type="match status" value="1"/>
</dbReference>
<organism evidence="4 5">
    <name type="scientific">Paramecium sonneborni</name>
    <dbReference type="NCBI Taxonomy" id="65129"/>
    <lineage>
        <taxon>Eukaryota</taxon>
        <taxon>Sar</taxon>
        <taxon>Alveolata</taxon>
        <taxon>Ciliophora</taxon>
        <taxon>Intramacronucleata</taxon>
        <taxon>Oligohymenophorea</taxon>
        <taxon>Peniculida</taxon>
        <taxon>Parameciidae</taxon>
        <taxon>Paramecium</taxon>
    </lineage>
</organism>
<dbReference type="PROSITE" id="PS00108">
    <property type="entry name" value="PROTEIN_KINASE_ST"/>
    <property type="match status" value="1"/>
</dbReference>
<protein>
    <recommendedName>
        <fullName evidence="2">Casein kinase I</fullName>
        <ecNumber evidence="1">2.7.11.1</ecNumber>
    </recommendedName>
</protein>
<evidence type="ECO:0000256" key="2">
    <source>
        <dbReference type="ARBA" id="ARBA00023860"/>
    </source>
</evidence>
<evidence type="ECO:0000259" key="3">
    <source>
        <dbReference type="PROSITE" id="PS50011"/>
    </source>
</evidence>
<dbReference type="PANTHER" id="PTHR11909">
    <property type="entry name" value="CASEIN KINASE-RELATED"/>
    <property type="match status" value="1"/>
</dbReference>
<dbReference type="FunFam" id="1.10.510.10:FF:001088">
    <property type="entry name" value="Uncharacterized protein"/>
    <property type="match status" value="1"/>
</dbReference>
<accession>A0A8S1QTW9</accession>
<dbReference type="EC" id="2.7.11.1" evidence="1"/>
<sequence length="384" mass="44760">MNYINNQYQLIKKLSAGSYGIVYEGENIPNKTTVAIKIEKKDKPQTLEREVLALSRLQQITGIPQVYWNGSHNGQNIVVMQLLSKDLGYYLKEHRKFSLKTVLMIADQLIQILRNIHSKSILHRDLKPENLMYHQRQIYIVDFGISKIYRDSNLKHIPFRDGRPFVGTTRYAPIAAHKGHELSRKDDLETLIYILVLFLKGVLPWQNQISQNNKERQKLIGEKKTKLSSTEICQDLPIEFQKALDHIKSLGFSVEPDYDYLINLFRKLGQRHGYDYDNLFDWCKEEEIIAQTKIMQQSEKMQPLSLKCQSLQIPSTLECLDKKQSSVTNILQNPMQISQSAVIMEINSEASLSDDSTNYLYNNYQQLENFSNKYKNHLLIMKQK</sequence>
<dbReference type="Proteomes" id="UP000692954">
    <property type="component" value="Unassembled WGS sequence"/>
</dbReference>
<gene>
    <name evidence="4" type="ORF">PSON_ATCC_30995.1.T1180055</name>
</gene>
<proteinExistence type="predicted"/>
<name>A0A8S1QTW9_9CILI</name>
<dbReference type="InterPro" id="IPR000719">
    <property type="entry name" value="Prot_kinase_dom"/>
</dbReference>
<dbReference type="OrthoDB" id="312082at2759"/>
<dbReference type="AlphaFoldDB" id="A0A8S1QTW9"/>
<keyword evidence="5" id="KW-1185">Reference proteome</keyword>
<evidence type="ECO:0000313" key="5">
    <source>
        <dbReference type="Proteomes" id="UP000692954"/>
    </source>
</evidence>
<comment type="caution">
    <text evidence="4">The sequence shown here is derived from an EMBL/GenBank/DDBJ whole genome shotgun (WGS) entry which is preliminary data.</text>
</comment>
<reference evidence="4" key="1">
    <citation type="submission" date="2021-01" db="EMBL/GenBank/DDBJ databases">
        <authorList>
            <consortium name="Genoscope - CEA"/>
            <person name="William W."/>
        </authorList>
    </citation>
    <scope>NUCLEOTIDE SEQUENCE</scope>
</reference>
<evidence type="ECO:0000256" key="1">
    <source>
        <dbReference type="ARBA" id="ARBA00012513"/>
    </source>
</evidence>